<gene>
    <name evidence="1" type="ORF">F4692_001059</name>
</gene>
<dbReference type="EMBL" id="JACCBW010000001">
    <property type="protein sequence ID" value="NYE35955.1"/>
    <property type="molecule type" value="Genomic_DNA"/>
</dbReference>
<dbReference type="Proteomes" id="UP000549911">
    <property type="component" value="Unassembled WGS sequence"/>
</dbReference>
<name>A0A7Y9H188_9ACTN</name>
<dbReference type="AlphaFoldDB" id="A0A7Y9H188"/>
<evidence type="ECO:0008006" key="3">
    <source>
        <dbReference type="Google" id="ProtNLM"/>
    </source>
</evidence>
<proteinExistence type="predicted"/>
<organism evidence="1 2">
    <name type="scientific">Nocardioides cavernae</name>
    <dbReference type="NCBI Taxonomy" id="1921566"/>
    <lineage>
        <taxon>Bacteria</taxon>
        <taxon>Bacillati</taxon>
        <taxon>Actinomycetota</taxon>
        <taxon>Actinomycetes</taxon>
        <taxon>Propionibacteriales</taxon>
        <taxon>Nocardioidaceae</taxon>
        <taxon>Nocardioides</taxon>
    </lineage>
</organism>
<evidence type="ECO:0000313" key="2">
    <source>
        <dbReference type="Proteomes" id="UP000549911"/>
    </source>
</evidence>
<evidence type="ECO:0000313" key="1">
    <source>
        <dbReference type="EMBL" id="NYE35955.1"/>
    </source>
</evidence>
<protein>
    <recommendedName>
        <fullName evidence="3">PE domain-containing protein</fullName>
    </recommendedName>
</protein>
<comment type="caution">
    <text evidence="1">The sequence shown here is derived from an EMBL/GenBank/DDBJ whole genome shotgun (WGS) entry which is preliminary data.</text>
</comment>
<reference evidence="1 2" key="2">
    <citation type="submission" date="2020-08" db="EMBL/GenBank/DDBJ databases">
        <title>The Agave Microbiome: Exploring the role of microbial communities in plant adaptations to desert environments.</title>
        <authorList>
            <person name="Partida-Martinez L.P."/>
        </authorList>
    </citation>
    <scope>NUCLEOTIDE SEQUENCE [LARGE SCALE GENOMIC DNA]</scope>
    <source>
        <strain evidence="1 2">AT2.17</strain>
    </source>
</reference>
<dbReference type="RefSeq" id="WP_179618550.1">
    <property type="nucleotide sequence ID" value="NZ_JACCBW010000001.1"/>
</dbReference>
<keyword evidence="2" id="KW-1185">Reference proteome</keyword>
<accession>A0A7Y9H188</accession>
<sequence>MYTVPEQLSELAGTCLSASQEVLDAWTGAQGVLALAAGAAGNTAGGGSFLAAHTSTAESADLVFGRFVAVLEQDMDDLYAVAFDMSTTDESTAATYRAGQAGLQGGAGGGRRAV</sequence>
<reference evidence="1 2" key="1">
    <citation type="submission" date="2020-07" db="EMBL/GenBank/DDBJ databases">
        <authorList>
            <person name="Partida-Martinez L."/>
            <person name="Huntemann M."/>
            <person name="Clum A."/>
            <person name="Wang J."/>
            <person name="Palaniappan K."/>
            <person name="Ritter S."/>
            <person name="Chen I.-M."/>
            <person name="Stamatis D."/>
            <person name="Reddy T."/>
            <person name="O'Malley R."/>
            <person name="Daum C."/>
            <person name="Shapiro N."/>
            <person name="Ivanova N."/>
            <person name="Kyrpides N."/>
            <person name="Woyke T."/>
        </authorList>
    </citation>
    <scope>NUCLEOTIDE SEQUENCE [LARGE SCALE GENOMIC DNA]</scope>
    <source>
        <strain evidence="1 2">AT2.17</strain>
    </source>
</reference>